<evidence type="ECO:0000256" key="6">
    <source>
        <dbReference type="ARBA" id="ARBA00023136"/>
    </source>
</evidence>
<feature type="transmembrane region" description="Helical" evidence="7">
    <location>
        <begin position="35"/>
        <end position="53"/>
    </location>
</feature>
<dbReference type="InterPro" id="IPR017900">
    <property type="entry name" value="4Fe4S_Fe_S_CS"/>
</dbReference>
<dbReference type="RefSeq" id="WP_006716425.1">
    <property type="nucleotide sequence ID" value="NZ_CP007032.1"/>
</dbReference>
<keyword evidence="5" id="KW-0411">Iron-sulfur</keyword>
<keyword evidence="6 7" id="KW-0472">Membrane</keyword>
<protein>
    <submittedName>
        <fullName evidence="9">Polyferredoxin</fullName>
    </submittedName>
</protein>
<evidence type="ECO:0000313" key="10">
    <source>
        <dbReference type="Proteomes" id="UP000010847"/>
    </source>
</evidence>
<evidence type="ECO:0000313" key="9">
    <source>
        <dbReference type="EMBL" id="AHF05970.1"/>
    </source>
</evidence>
<keyword evidence="10" id="KW-1185">Reference proteome</keyword>
<dbReference type="OrthoDB" id="9771372at2"/>
<evidence type="ECO:0000256" key="2">
    <source>
        <dbReference type="ARBA" id="ARBA00022475"/>
    </source>
</evidence>
<feature type="transmembrane region" description="Helical" evidence="7">
    <location>
        <begin position="437"/>
        <end position="457"/>
    </location>
</feature>
<feature type="transmembrane region" description="Helical" evidence="7">
    <location>
        <begin position="120"/>
        <end position="142"/>
    </location>
</feature>
<evidence type="ECO:0000259" key="8">
    <source>
        <dbReference type="PROSITE" id="PS51379"/>
    </source>
</evidence>
<keyword evidence="7" id="KW-0812">Transmembrane</keyword>
<keyword evidence="7" id="KW-1133">Transmembrane helix</keyword>
<dbReference type="Proteomes" id="UP000010847">
    <property type="component" value="Chromosome"/>
</dbReference>
<keyword evidence="2" id="KW-1003">Cell membrane</keyword>
<comment type="subcellular location">
    <subcellularLocation>
        <location evidence="1">Cell membrane</location>
    </subcellularLocation>
</comment>
<gene>
    <name evidence="9" type="ORF">DESME_01915</name>
</gene>
<dbReference type="GO" id="GO:0046872">
    <property type="term" value="F:metal ion binding"/>
    <property type="evidence" value="ECO:0007669"/>
    <property type="project" value="UniProtKB-KW"/>
</dbReference>
<feature type="transmembrane region" description="Helical" evidence="7">
    <location>
        <begin position="399"/>
        <end position="417"/>
    </location>
</feature>
<proteinExistence type="predicted"/>
<feature type="domain" description="4Fe-4S ferredoxin-type" evidence="8">
    <location>
        <begin position="223"/>
        <end position="253"/>
    </location>
</feature>
<dbReference type="eggNOG" id="COG0348">
    <property type="taxonomic scope" value="Bacteria"/>
</dbReference>
<feature type="transmembrane region" description="Helical" evidence="7">
    <location>
        <begin position="271"/>
        <end position="295"/>
    </location>
</feature>
<dbReference type="GO" id="GO:0005886">
    <property type="term" value="C:plasma membrane"/>
    <property type="evidence" value="ECO:0007669"/>
    <property type="project" value="UniProtKB-SubCell"/>
</dbReference>
<dbReference type="Pfam" id="PF12801">
    <property type="entry name" value="Fer4_5"/>
    <property type="match status" value="2"/>
</dbReference>
<dbReference type="STRING" id="871968.DESME_01915"/>
<dbReference type="InterPro" id="IPR052378">
    <property type="entry name" value="NosR_regulator"/>
</dbReference>
<accession>W0E525</accession>
<dbReference type="PROSITE" id="PS00198">
    <property type="entry name" value="4FE4S_FER_1"/>
    <property type="match status" value="1"/>
</dbReference>
<dbReference type="PANTHER" id="PTHR30224">
    <property type="entry name" value="ELECTRON TRANSPORT PROTEIN"/>
    <property type="match status" value="1"/>
</dbReference>
<feature type="transmembrane region" description="Helical" evidence="7">
    <location>
        <begin position="73"/>
        <end position="99"/>
    </location>
</feature>
<dbReference type="AlphaFoldDB" id="W0E525"/>
<evidence type="ECO:0000256" key="3">
    <source>
        <dbReference type="ARBA" id="ARBA00022723"/>
    </source>
</evidence>
<dbReference type="GO" id="GO:0051536">
    <property type="term" value="F:iron-sulfur cluster binding"/>
    <property type="evidence" value="ECO:0007669"/>
    <property type="project" value="UniProtKB-KW"/>
</dbReference>
<feature type="transmembrane region" description="Helical" evidence="7">
    <location>
        <begin position="368"/>
        <end position="387"/>
    </location>
</feature>
<dbReference type="KEGG" id="dmt:DESME_01915"/>
<name>W0E525_9FIRM</name>
<dbReference type="InterPro" id="IPR017896">
    <property type="entry name" value="4Fe4S_Fe-S-bd"/>
</dbReference>
<organism evidence="9 10">
    <name type="scientific">Desulfitobacterium metallireducens DSM 15288</name>
    <dbReference type="NCBI Taxonomy" id="871968"/>
    <lineage>
        <taxon>Bacteria</taxon>
        <taxon>Bacillati</taxon>
        <taxon>Bacillota</taxon>
        <taxon>Clostridia</taxon>
        <taxon>Eubacteriales</taxon>
        <taxon>Desulfitobacteriaceae</taxon>
        <taxon>Desulfitobacterium</taxon>
    </lineage>
</organism>
<evidence type="ECO:0000256" key="7">
    <source>
        <dbReference type="SAM" id="Phobius"/>
    </source>
</evidence>
<evidence type="ECO:0000256" key="4">
    <source>
        <dbReference type="ARBA" id="ARBA00023004"/>
    </source>
</evidence>
<dbReference type="SUPFAM" id="SSF54862">
    <property type="entry name" value="4Fe-4S ferredoxins"/>
    <property type="match status" value="1"/>
</dbReference>
<evidence type="ECO:0000256" key="5">
    <source>
        <dbReference type="ARBA" id="ARBA00023014"/>
    </source>
</evidence>
<dbReference type="PANTHER" id="PTHR30224:SF4">
    <property type="entry name" value="ELECTRON TRANSPORT PROTEIN YCCM-RELATED"/>
    <property type="match status" value="1"/>
</dbReference>
<feature type="transmembrane region" description="Helical" evidence="7">
    <location>
        <begin position="307"/>
        <end position="333"/>
    </location>
</feature>
<keyword evidence="4" id="KW-0408">Iron</keyword>
<keyword evidence="3" id="KW-0479">Metal-binding</keyword>
<dbReference type="EMBL" id="CP007032">
    <property type="protein sequence ID" value="AHF05970.1"/>
    <property type="molecule type" value="Genomic_DNA"/>
</dbReference>
<dbReference type="PROSITE" id="PS51379">
    <property type="entry name" value="4FE4S_FER_2"/>
    <property type="match status" value="1"/>
</dbReference>
<dbReference type="HOGENOM" id="CLU_017386_1_0_9"/>
<evidence type="ECO:0000256" key="1">
    <source>
        <dbReference type="ARBA" id="ARBA00004236"/>
    </source>
</evidence>
<feature type="transmembrane region" description="Helical" evidence="7">
    <location>
        <begin position="148"/>
        <end position="166"/>
    </location>
</feature>
<sequence>MSLAKMPDQRPQSPEPHKKNLLNNKILKSIMKSRWYPGIIQVPVLFVFSLIVFELIAGPSAAHDNFGTAGTWVLWWPIIPIAFLFLGRFWCAICPFGTISDWVQRFVGNNRTVPKFLKKYGIWIIDITFILITWSDHTFGVVENPRGSGFLLLLLTTGVIASGAFFERRTWCRYVCFLGGLSGNYSRSGCLELHSTPEKCAKCTTQSCYKGTEKVAGCPMFEFPRSMDSMARCNLCANCIKACPNDSIQLSPRIPTKGLWFIRRPKFEESFLAIVIMGIVFVQNITMLEVWGNILTKLENFVGTTNYFVTFTITFLIAMAIPVFALFGSSYAAKLANKRSIVENFARFGYALIPLDLAGHIAHNLFHLLAEGKSVIFTFMGLFGMNVHDQSTALVSESTIQILQFALIALGTFGSLYTAHRIAKDNFEVEGKTRGSFLPYAVLTLIFGALNIYFFTLPMAMRM</sequence>
<reference evidence="9 10" key="1">
    <citation type="submission" date="2013-12" db="EMBL/GenBank/DDBJ databases">
        <authorList>
            <consortium name="DOE Joint Genome Institute"/>
            <person name="Smidt H."/>
            <person name="Huntemann M."/>
            <person name="Han J."/>
            <person name="Chen A."/>
            <person name="Kyrpides N."/>
            <person name="Mavromatis K."/>
            <person name="Markowitz V."/>
            <person name="Palaniappan K."/>
            <person name="Ivanova N."/>
            <person name="Schaumberg A."/>
            <person name="Pati A."/>
            <person name="Liolios K."/>
            <person name="Nordberg H.P."/>
            <person name="Cantor M.N."/>
            <person name="Hua S.X."/>
            <person name="Woyke T."/>
        </authorList>
    </citation>
    <scope>NUCLEOTIDE SEQUENCE [LARGE SCALE GENOMIC DNA]</scope>
    <source>
        <strain evidence="10">DSM 15288</strain>
    </source>
</reference>